<dbReference type="AlphaFoldDB" id="A0A840P9L1"/>
<reference evidence="1 2" key="1">
    <citation type="submission" date="2020-08" db="EMBL/GenBank/DDBJ databases">
        <title>Genomic Encyclopedia of Type Strains, Phase IV (KMG-IV): sequencing the most valuable type-strain genomes for metagenomic binning, comparative biology and taxonomic classification.</title>
        <authorList>
            <person name="Goeker M."/>
        </authorList>
    </citation>
    <scope>NUCLEOTIDE SEQUENCE [LARGE SCALE GENOMIC DNA]</scope>
    <source>
        <strain evidence="1 2">DSM 45615</strain>
    </source>
</reference>
<evidence type="ECO:0000313" key="2">
    <source>
        <dbReference type="Proteomes" id="UP000578449"/>
    </source>
</evidence>
<dbReference type="RefSeq" id="WP_185051428.1">
    <property type="nucleotide sequence ID" value="NZ_BAABIX010000007.1"/>
</dbReference>
<name>A0A840P9L1_9ACTN</name>
<protein>
    <submittedName>
        <fullName evidence="1">Uncharacterized protein</fullName>
    </submittedName>
</protein>
<proteinExistence type="predicted"/>
<sequence length="88" mass="9689">MRIIIGGERYRVRTGIPVSPRLRDAVREVEDPGTPYGLRVVAALVVLEHLLGVDAFTRLIDRLDDDNDPLDMEALIAAARELAAQPAN</sequence>
<keyword evidence="2" id="KW-1185">Reference proteome</keyword>
<dbReference type="Proteomes" id="UP000578449">
    <property type="component" value="Unassembled WGS sequence"/>
</dbReference>
<organism evidence="1 2">
    <name type="scientific">Thermocatellispora tengchongensis</name>
    <dbReference type="NCBI Taxonomy" id="1073253"/>
    <lineage>
        <taxon>Bacteria</taxon>
        <taxon>Bacillati</taxon>
        <taxon>Actinomycetota</taxon>
        <taxon>Actinomycetes</taxon>
        <taxon>Streptosporangiales</taxon>
        <taxon>Streptosporangiaceae</taxon>
        <taxon>Thermocatellispora</taxon>
    </lineage>
</organism>
<dbReference type="EMBL" id="JACHGN010000008">
    <property type="protein sequence ID" value="MBB5134541.1"/>
    <property type="molecule type" value="Genomic_DNA"/>
</dbReference>
<accession>A0A840P9L1</accession>
<comment type="caution">
    <text evidence="1">The sequence shown here is derived from an EMBL/GenBank/DDBJ whole genome shotgun (WGS) entry which is preliminary data.</text>
</comment>
<evidence type="ECO:0000313" key="1">
    <source>
        <dbReference type="EMBL" id="MBB5134541.1"/>
    </source>
</evidence>
<gene>
    <name evidence="1" type="ORF">HNP84_004273</name>
</gene>